<comment type="caution">
    <text evidence="1">The sequence shown here is derived from an EMBL/GenBank/DDBJ whole genome shotgun (WGS) entry which is preliminary data.</text>
</comment>
<reference evidence="1 2" key="1">
    <citation type="submission" date="2013-04" db="EMBL/GenBank/DDBJ databases">
        <title>The Genome Sequence of Bacteroides vulgatus dnLKV7.</title>
        <authorList>
            <consortium name="The Broad Institute Genomics Platform"/>
            <consortium name="The Broad Institute Genome Sequencing Center for Infectious Disease"/>
            <person name="Earl A."/>
            <person name="Xavier R."/>
            <person name="Kuhn K."/>
            <person name="Stappenbeck T."/>
            <person name="Walker B."/>
            <person name="Young S."/>
            <person name="Zeng Q."/>
            <person name="Gargeya S."/>
            <person name="Fitzgerald M."/>
            <person name="Haas B."/>
            <person name="Abouelleil A."/>
            <person name="Allen A.W."/>
            <person name="Alvarado L."/>
            <person name="Arachchi H.M."/>
            <person name="Berlin A.M."/>
            <person name="Chapman S.B."/>
            <person name="Gainer-Dewar J."/>
            <person name="Goldberg J."/>
            <person name="Griggs A."/>
            <person name="Gujja S."/>
            <person name="Hansen M."/>
            <person name="Howarth C."/>
            <person name="Imamovic A."/>
            <person name="Ireland A."/>
            <person name="Larimer J."/>
            <person name="McCowan C."/>
            <person name="Murphy C."/>
            <person name="Pearson M."/>
            <person name="Poon T.W."/>
            <person name="Priest M."/>
            <person name="Roberts A."/>
            <person name="Saif S."/>
            <person name="Shea T."/>
            <person name="Sisk P."/>
            <person name="Sykes S."/>
            <person name="Wortman J."/>
            <person name="Nusbaum C."/>
            <person name="Birren B."/>
        </authorList>
    </citation>
    <scope>NUCLEOTIDE SEQUENCE [LARGE SCALE GENOMIC DNA]</scope>
    <source>
        <strain evidence="2">dnLKV7</strain>
    </source>
</reference>
<dbReference type="AlphaFoldDB" id="R9HL23"/>
<accession>R9HL23</accession>
<protein>
    <submittedName>
        <fullName evidence="1">Uncharacterized protein</fullName>
    </submittedName>
</protein>
<evidence type="ECO:0000313" key="1">
    <source>
        <dbReference type="EMBL" id="EOS04629.1"/>
    </source>
</evidence>
<dbReference type="HOGENOM" id="CLU_3149877_0_0_10"/>
<dbReference type="Proteomes" id="UP000014151">
    <property type="component" value="Unassembled WGS sequence"/>
</dbReference>
<gene>
    <name evidence="1" type="ORF">C800_01119</name>
</gene>
<name>R9HL23_PHOVU</name>
<evidence type="ECO:0000313" key="2">
    <source>
        <dbReference type="Proteomes" id="UP000014151"/>
    </source>
</evidence>
<sequence length="48" mass="5717">MSIYQYTNNRMGIYSTANWHISQLTDAPIIQTYKPYDYERPLPDGVQY</sequence>
<organism evidence="1 2">
    <name type="scientific">Phocaeicola vulgatus dnLKV7</name>
    <dbReference type="NCBI Taxonomy" id="1235786"/>
    <lineage>
        <taxon>Bacteria</taxon>
        <taxon>Pseudomonadati</taxon>
        <taxon>Bacteroidota</taxon>
        <taxon>Bacteroidia</taxon>
        <taxon>Bacteroidales</taxon>
        <taxon>Bacteroidaceae</taxon>
        <taxon>Phocaeicola</taxon>
    </lineage>
</organism>
<dbReference type="EMBL" id="ASSN01000008">
    <property type="protein sequence ID" value="EOS04629.1"/>
    <property type="molecule type" value="Genomic_DNA"/>
</dbReference>
<proteinExistence type="predicted"/>